<evidence type="ECO:0000313" key="3">
    <source>
        <dbReference type="EMBL" id="OAF66359.1"/>
    </source>
</evidence>
<evidence type="ECO:0000256" key="1">
    <source>
        <dbReference type="ARBA" id="ARBA00009100"/>
    </source>
</evidence>
<dbReference type="Gene3D" id="2.60.40.640">
    <property type="match status" value="2"/>
</dbReference>
<dbReference type="InterPro" id="IPR028934">
    <property type="entry name" value="Vps26-related"/>
</dbReference>
<dbReference type="AlphaFoldDB" id="A0A177AWJ3"/>
<comment type="caution">
    <text evidence="3">The sequence shown here is derived from an EMBL/GenBank/DDBJ whole genome shotgun (WGS) entry which is preliminary data.</text>
</comment>
<organism evidence="3 4">
    <name type="scientific">Intoshia linei</name>
    <dbReference type="NCBI Taxonomy" id="1819745"/>
    <lineage>
        <taxon>Eukaryota</taxon>
        <taxon>Metazoa</taxon>
        <taxon>Spiralia</taxon>
        <taxon>Lophotrochozoa</taxon>
        <taxon>Mesozoa</taxon>
        <taxon>Orthonectida</taxon>
        <taxon>Rhopaluridae</taxon>
        <taxon>Intoshia</taxon>
    </lineage>
</organism>
<dbReference type="InterPro" id="IPR014752">
    <property type="entry name" value="Arrestin-like_C"/>
</dbReference>
<evidence type="ECO:0000256" key="2">
    <source>
        <dbReference type="SAM" id="MobiDB-lite"/>
    </source>
</evidence>
<keyword evidence="4" id="KW-1185">Reference proteome</keyword>
<dbReference type="Pfam" id="PF03643">
    <property type="entry name" value="Vps26"/>
    <property type="match status" value="1"/>
</dbReference>
<name>A0A177AWJ3_9BILA</name>
<feature type="region of interest" description="Disordered" evidence="2">
    <location>
        <begin position="328"/>
        <end position="349"/>
    </location>
</feature>
<proteinExistence type="inferred from homology"/>
<dbReference type="Proteomes" id="UP000078046">
    <property type="component" value="Unassembled WGS sequence"/>
</dbReference>
<comment type="similarity">
    <text evidence="1">Belongs to the VPS26 family.</text>
</comment>
<accession>A0A177AWJ3</accession>
<dbReference type="GO" id="GO:0006886">
    <property type="term" value="P:intracellular protein transport"/>
    <property type="evidence" value="ECO:0007669"/>
    <property type="project" value="InterPro"/>
</dbReference>
<reference evidence="3 4" key="1">
    <citation type="submission" date="2016-04" db="EMBL/GenBank/DDBJ databases">
        <title>The genome of Intoshia linei affirms orthonectids as highly simplified spiralians.</title>
        <authorList>
            <person name="Mikhailov K.V."/>
            <person name="Slusarev G.S."/>
            <person name="Nikitin M.A."/>
            <person name="Logacheva M.D."/>
            <person name="Penin A."/>
            <person name="Aleoshin V."/>
            <person name="Panchin Y.V."/>
        </authorList>
    </citation>
    <scope>NUCLEOTIDE SEQUENCE [LARGE SCALE GENOMIC DNA]</scope>
    <source>
        <strain evidence="3">Intl2013</strain>
        <tissue evidence="3">Whole animal</tissue>
    </source>
</reference>
<dbReference type="OrthoDB" id="3821113at2759"/>
<sequence length="372" mass="42811">MGLFDFVNNVSAEIYFDDELNRKSATKVFDDGNREKVPIYYDGETVSGKIVIIPGVSGSNFKHNGIKVHFFGQIEALCYRNSCYHFISKQTTLSESDVLNGRTEYSFQFENVNKPYESYAGFNVRLRYFVRIVINKTWNNYINERDIIVHSLSTYPEKAKIVSAEVGLENILQLEYEYDNFRYSLNETIVGAIHFQLVLMKVIRMELQLVLRETTGYGNATNTETSVINSIEIMDGAPNKGESIPFRMRLSTIKNISITQEEVCELFSVNFFLNIQMEDDKGRTFYKQQEIKLYRGSREIYAPIMDLTLSEQPCSSVHQKVSAVQASEESLNEYKDSNRNESTSNYTDSNDILNQIENCSINEDDIRESVVE</sequence>
<gene>
    <name evidence="3" type="ORF">A3Q56_05918</name>
</gene>
<feature type="compositionally biased region" description="Polar residues" evidence="2">
    <location>
        <begin position="340"/>
        <end position="349"/>
    </location>
</feature>
<protein>
    <submittedName>
        <fullName evidence="3">Vacuolar protein sorting-associated protein 26</fullName>
    </submittedName>
</protein>
<dbReference type="EMBL" id="LWCA01000955">
    <property type="protein sequence ID" value="OAF66359.1"/>
    <property type="molecule type" value="Genomic_DNA"/>
</dbReference>
<dbReference type="PANTHER" id="PTHR12233">
    <property type="entry name" value="VACUOLAR PROTEIN SORTING 26 RELATED"/>
    <property type="match status" value="1"/>
</dbReference>
<evidence type="ECO:0000313" key="4">
    <source>
        <dbReference type="Proteomes" id="UP000078046"/>
    </source>
</evidence>